<dbReference type="Proteomes" id="UP001283361">
    <property type="component" value="Unassembled WGS sequence"/>
</dbReference>
<evidence type="ECO:0000313" key="1">
    <source>
        <dbReference type="EMBL" id="KAK3804365.1"/>
    </source>
</evidence>
<proteinExistence type="predicted"/>
<dbReference type="AlphaFoldDB" id="A0AAE1BE10"/>
<gene>
    <name evidence="1" type="ORF">RRG08_059335</name>
</gene>
<evidence type="ECO:0000313" key="2">
    <source>
        <dbReference type="Proteomes" id="UP001283361"/>
    </source>
</evidence>
<accession>A0AAE1BE10</accession>
<comment type="caution">
    <text evidence="1">The sequence shown here is derived from an EMBL/GenBank/DDBJ whole genome shotgun (WGS) entry which is preliminary data.</text>
</comment>
<reference evidence="1" key="1">
    <citation type="journal article" date="2023" name="G3 (Bethesda)">
        <title>A reference genome for the long-term kleptoplast-retaining sea slug Elysia crispata morphotype clarki.</title>
        <authorList>
            <person name="Eastman K.E."/>
            <person name="Pendleton A.L."/>
            <person name="Shaikh M.A."/>
            <person name="Suttiyut T."/>
            <person name="Ogas R."/>
            <person name="Tomko P."/>
            <person name="Gavelis G."/>
            <person name="Widhalm J.R."/>
            <person name="Wisecaver J.H."/>
        </authorList>
    </citation>
    <scope>NUCLEOTIDE SEQUENCE</scope>
    <source>
        <strain evidence="1">ECLA1</strain>
    </source>
</reference>
<dbReference type="EMBL" id="JAWDGP010000016">
    <property type="protein sequence ID" value="KAK3804365.1"/>
    <property type="molecule type" value="Genomic_DNA"/>
</dbReference>
<sequence>MSRGAGGYSSGPSGRDQVLFRCAIVTGPKQAWSMLHWMTRTRSNSRDNRARGEREIEGRPPKPISNVNELWILESPVFIMDGKELKRYGKE</sequence>
<protein>
    <submittedName>
        <fullName evidence="1">Uncharacterized protein</fullName>
    </submittedName>
</protein>
<keyword evidence="2" id="KW-1185">Reference proteome</keyword>
<name>A0AAE1BE10_9GAST</name>
<organism evidence="1 2">
    <name type="scientific">Elysia crispata</name>
    <name type="common">lettuce slug</name>
    <dbReference type="NCBI Taxonomy" id="231223"/>
    <lineage>
        <taxon>Eukaryota</taxon>
        <taxon>Metazoa</taxon>
        <taxon>Spiralia</taxon>
        <taxon>Lophotrochozoa</taxon>
        <taxon>Mollusca</taxon>
        <taxon>Gastropoda</taxon>
        <taxon>Heterobranchia</taxon>
        <taxon>Euthyneura</taxon>
        <taxon>Panpulmonata</taxon>
        <taxon>Sacoglossa</taxon>
        <taxon>Placobranchoidea</taxon>
        <taxon>Plakobranchidae</taxon>
        <taxon>Elysia</taxon>
    </lineage>
</organism>